<keyword evidence="4 7" id="KW-0812">Transmembrane</keyword>
<dbReference type="Proteomes" id="UP000608850">
    <property type="component" value="Unassembled WGS sequence"/>
</dbReference>
<keyword evidence="6 7" id="KW-0472">Membrane</keyword>
<feature type="transmembrane region" description="Helical" evidence="7">
    <location>
        <begin position="79"/>
        <end position="107"/>
    </location>
</feature>
<dbReference type="InterPro" id="IPR052017">
    <property type="entry name" value="TSUP"/>
</dbReference>
<feature type="transmembrane region" description="Helical" evidence="7">
    <location>
        <begin position="127"/>
        <end position="145"/>
    </location>
</feature>
<sequence>MVSSATRAATFVRNLRELRYRELLMAFAALAVFAGSVVLFPGTESVARGIQGGVTPLLFAFLLVVAVIAGAVKGAVGFGYALITTPIFASVIDPTMAVVVLAIPPWMINVFQVGETNTGLAYVRREWQLVALALVGSVVGVYVLASVSTGPLVPFVIGVILLGYAAYQVATSFVVVEGAHHPVLLGLFGLLEGFFLAVANLGPLLPAYLHTFERDRERYIGGLSMVFTVVFTARIVQMAFFTDLLTTYRLWLGCALAVVTLVGLLAGTALRRVGFDERRFDWVVTAMLVVISLNILRKTGPAVARRLLGS</sequence>
<dbReference type="EMBL" id="BMOQ01000004">
    <property type="protein sequence ID" value="GGN15334.1"/>
    <property type="molecule type" value="Genomic_DNA"/>
</dbReference>
<feature type="transmembrane region" description="Helical" evidence="7">
    <location>
        <begin position="23"/>
        <end position="42"/>
    </location>
</feature>
<keyword evidence="5 7" id="KW-1133">Transmembrane helix</keyword>
<evidence type="ECO:0000256" key="7">
    <source>
        <dbReference type="RuleBase" id="RU363041"/>
    </source>
</evidence>
<organism evidence="8 9">
    <name type="scientific">Halarchaeum nitratireducens</name>
    <dbReference type="NCBI Taxonomy" id="489913"/>
    <lineage>
        <taxon>Archaea</taxon>
        <taxon>Methanobacteriati</taxon>
        <taxon>Methanobacteriota</taxon>
        <taxon>Stenosarchaea group</taxon>
        <taxon>Halobacteria</taxon>
        <taxon>Halobacteriales</taxon>
        <taxon>Halobacteriaceae</taxon>
    </lineage>
</organism>
<comment type="similarity">
    <text evidence="7">Belongs to the 4-toluene sulfonate uptake permease (TSUP) (TC 2.A.102) family.</text>
</comment>
<evidence type="ECO:0000256" key="4">
    <source>
        <dbReference type="ARBA" id="ARBA00022692"/>
    </source>
</evidence>
<keyword evidence="9" id="KW-1185">Reference proteome</keyword>
<proteinExistence type="inferred from homology"/>
<gene>
    <name evidence="8" type="ORF">GCM10009021_14600</name>
</gene>
<keyword evidence="2" id="KW-0813">Transport</keyword>
<evidence type="ECO:0000313" key="8">
    <source>
        <dbReference type="EMBL" id="GGN15334.1"/>
    </source>
</evidence>
<keyword evidence="3 7" id="KW-1003">Cell membrane</keyword>
<feature type="transmembrane region" description="Helical" evidence="7">
    <location>
        <begin position="152"/>
        <end position="176"/>
    </location>
</feature>
<name>A0A830GAY6_9EURY</name>
<dbReference type="AlphaFoldDB" id="A0A830GAY6"/>
<evidence type="ECO:0000256" key="3">
    <source>
        <dbReference type="ARBA" id="ARBA00022475"/>
    </source>
</evidence>
<evidence type="ECO:0000256" key="1">
    <source>
        <dbReference type="ARBA" id="ARBA00004651"/>
    </source>
</evidence>
<feature type="transmembrane region" description="Helical" evidence="7">
    <location>
        <begin position="54"/>
        <end position="72"/>
    </location>
</feature>
<dbReference type="GO" id="GO:0005886">
    <property type="term" value="C:plasma membrane"/>
    <property type="evidence" value="ECO:0007669"/>
    <property type="project" value="UniProtKB-SubCell"/>
</dbReference>
<evidence type="ECO:0000256" key="5">
    <source>
        <dbReference type="ARBA" id="ARBA00022989"/>
    </source>
</evidence>
<dbReference type="PANTHER" id="PTHR30269:SF37">
    <property type="entry name" value="MEMBRANE TRANSPORTER PROTEIN"/>
    <property type="match status" value="1"/>
</dbReference>
<comment type="subcellular location">
    <subcellularLocation>
        <location evidence="1 7">Cell membrane</location>
        <topology evidence="1 7">Multi-pass membrane protein</topology>
    </subcellularLocation>
</comment>
<comment type="caution">
    <text evidence="8">The sequence shown here is derived from an EMBL/GenBank/DDBJ whole genome shotgun (WGS) entry which is preliminary data.</text>
</comment>
<dbReference type="OrthoDB" id="346309at2157"/>
<dbReference type="InterPro" id="IPR002781">
    <property type="entry name" value="TM_pro_TauE-like"/>
</dbReference>
<dbReference type="Pfam" id="PF01925">
    <property type="entry name" value="TauE"/>
    <property type="match status" value="1"/>
</dbReference>
<evidence type="ECO:0000313" key="9">
    <source>
        <dbReference type="Proteomes" id="UP000608850"/>
    </source>
</evidence>
<accession>A0A830GAY6</accession>
<protein>
    <recommendedName>
        <fullName evidence="7">Probable membrane transporter protein</fullName>
    </recommendedName>
</protein>
<feature type="transmembrane region" description="Helical" evidence="7">
    <location>
        <begin position="219"/>
        <end position="242"/>
    </location>
</feature>
<feature type="transmembrane region" description="Helical" evidence="7">
    <location>
        <begin position="182"/>
        <end position="207"/>
    </location>
</feature>
<evidence type="ECO:0000256" key="6">
    <source>
        <dbReference type="ARBA" id="ARBA00023136"/>
    </source>
</evidence>
<evidence type="ECO:0000256" key="2">
    <source>
        <dbReference type="ARBA" id="ARBA00022448"/>
    </source>
</evidence>
<feature type="transmembrane region" description="Helical" evidence="7">
    <location>
        <begin position="248"/>
        <end position="268"/>
    </location>
</feature>
<reference evidence="8 9" key="1">
    <citation type="journal article" date="2019" name="Int. J. Syst. Evol. Microbiol.">
        <title>The Global Catalogue of Microorganisms (GCM) 10K type strain sequencing project: providing services to taxonomists for standard genome sequencing and annotation.</title>
        <authorList>
            <consortium name="The Broad Institute Genomics Platform"/>
            <consortium name="The Broad Institute Genome Sequencing Center for Infectious Disease"/>
            <person name="Wu L."/>
            <person name="Ma J."/>
        </authorList>
    </citation>
    <scope>NUCLEOTIDE SEQUENCE [LARGE SCALE GENOMIC DNA]</scope>
    <source>
        <strain evidence="8 9">JCM 16331</strain>
    </source>
</reference>
<dbReference type="PANTHER" id="PTHR30269">
    <property type="entry name" value="TRANSMEMBRANE PROTEIN YFCA"/>
    <property type="match status" value="1"/>
</dbReference>